<evidence type="ECO:0000313" key="2">
    <source>
        <dbReference type="EMBL" id="EPE04356.1"/>
    </source>
</evidence>
<dbReference type="HOGENOM" id="CLU_1138309_0_0_1"/>
<dbReference type="AlphaFoldDB" id="S3BY20"/>
<organism evidence="2 3">
    <name type="scientific">Ophiostoma piceae (strain UAMH 11346)</name>
    <name type="common">Sap stain fungus</name>
    <dbReference type="NCBI Taxonomy" id="1262450"/>
    <lineage>
        <taxon>Eukaryota</taxon>
        <taxon>Fungi</taxon>
        <taxon>Dikarya</taxon>
        <taxon>Ascomycota</taxon>
        <taxon>Pezizomycotina</taxon>
        <taxon>Sordariomycetes</taxon>
        <taxon>Sordariomycetidae</taxon>
        <taxon>Ophiostomatales</taxon>
        <taxon>Ophiostomataceae</taxon>
        <taxon>Ophiostoma</taxon>
    </lineage>
</organism>
<proteinExistence type="predicted"/>
<dbReference type="Proteomes" id="UP000016923">
    <property type="component" value="Unassembled WGS sequence"/>
</dbReference>
<keyword evidence="3" id="KW-1185">Reference proteome</keyword>
<evidence type="ECO:0000313" key="3">
    <source>
        <dbReference type="Proteomes" id="UP000016923"/>
    </source>
</evidence>
<dbReference type="Gene3D" id="1.25.40.20">
    <property type="entry name" value="Ankyrin repeat-containing domain"/>
    <property type="match status" value="1"/>
</dbReference>
<feature type="repeat" description="ANK" evidence="1">
    <location>
        <begin position="166"/>
        <end position="198"/>
    </location>
</feature>
<dbReference type="EMBL" id="KE148161">
    <property type="protein sequence ID" value="EPE04356.1"/>
    <property type="molecule type" value="Genomic_DNA"/>
</dbReference>
<dbReference type="PROSITE" id="PS50297">
    <property type="entry name" value="ANK_REP_REGION"/>
    <property type="match status" value="1"/>
</dbReference>
<keyword evidence="1" id="KW-0040">ANK repeat</keyword>
<dbReference type="InterPro" id="IPR002110">
    <property type="entry name" value="Ankyrin_rpt"/>
</dbReference>
<dbReference type="eggNOG" id="KOG0504">
    <property type="taxonomic scope" value="Eukaryota"/>
</dbReference>
<dbReference type="InterPro" id="IPR052391">
    <property type="entry name" value="E3_Ligase-Neurotoxin"/>
</dbReference>
<dbReference type="SUPFAM" id="SSF48403">
    <property type="entry name" value="Ankyrin repeat"/>
    <property type="match status" value="1"/>
</dbReference>
<dbReference type="SMART" id="SM00248">
    <property type="entry name" value="ANK"/>
    <property type="match status" value="1"/>
</dbReference>
<dbReference type="Pfam" id="PF12796">
    <property type="entry name" value="Ank_2"/>
    <property type="match status" value="1"/>
</dbReference>
<dbReference type="OrthoDB" id="194358at2759"/>
<dbReference type="PANTHER" id="PTHR24133:SF40">
    <property type="entry name" value="ANKYRIN REPEAT DOMAIN 44"/>
    <property type="match status" value="1"/>
</dbReference>
<dbReference type="PROSITE" id="PS50088">
    <property type="entry name" value="ANK_REPEAT"/>
    <property type="match status" value="1"/>
</dbReference>
<protein>
    <submittedName>
        <fullName evidence="2">Ankyrin repeat protein</fullName>
    </submittedName>
</protein>
<dbReference type="STRING" id="1262450.S3BY20"/>
<name>S3BY20_OPHP1</name>
<gene>
    <name evidence="2" type="ORF">F503_01360</name>
</gene>
<reference evidence="2 3" key="1">
    <citation type="journal article" date="2013" name="BMC Genomics">
        <title>The genome and transcriptome of the pine saprophyte Ophiostoma piceae, and a comparison with the bark beetle-associated pine pathogen Grosmannia clavigera.</title>
        <authorList>
            <person name="Haridas S."/>
            <person name="Wang Y."/>
            <person name="Lim L."/>
            <person name="Massoumi Alamouti S."/>
            <person name="Jackman S."/>
            <person name="Docking R."/>
            <person name="Robertson G."/>
            <person name="Birol I."/>
            <person name="Bohlmann J."/>
            <person name="Breuil C."/>
        </authorList>
    </citation>
    <scope>NUCLEOTIDE SEQUENCE [LARGE SCALE GENOMIC DNA]</scope>
    <source>
        <strain evidence="2 3">UAMH 11346</strain>
    </source>
</reference>
<accession>S3BY20</accession>
<sequence length="244" mass="27262">MRIRRQFQACGSKRLGPILPDGILDQFSAAVTADDRDAVRALLDTHFPDRTQLFPGQYNIHELFPVISQAARNDQANVLKELFVPYPFPYQSTDFVAREAIDTALTNGRGTWTLRRKSRTQSATQSVAAASDIAEMLGLLLERGAPLNLTLYADDEVSSYKYRNSDHGTPLHEAAQMGHVEAVQYLLAQGADTSIISTRSKTTALAWAEKACHEDVVAMLRSPDHGTEDYILYFFEEMVFTTMK</sequence>
<dbReference type="InterPro" id="IPR036770">
    <property type="entry name" value="Ankyrin_rpt-contain_sf"/>
</dbReference>
<dbReference type="VEuPathDB" id="FungiDB:F503_01360"/>
<dbReference type="PANTHER" id="PTHR24133">
    <property type="entry name" value="ANKYRIN DOMAIN-CONTAINING"/>
    <property type="match status" value="1"/>
</dbReference>
<evidence type="ECO:0000256" key="1">
    <source>
        <dbReference type="PROSITE-ProRule" id="PRU00023"/>
    </source>
</evidence>